<name>A0AAV8VIV7_9CUCU</name>
<reference evidence="2 3" key="1">
    <citation type="journal article" date="2023" name="Insect Mol. Biol.">
        <title>Genome sequencing provides insights into the evolution of gene families encoding plant cell wall-degrading enzymes in longhorned beetles.</title>
        <authorList>
            <person name="Shin N.R."/>
            <person name="Okamura Y."/>
            <person name="Kirsch R."/>
            <person name="Pauchet Y."/>
        </authorList>
    </citation>
    <scope>NUCLEOTIDE SEQUENCE [LARGE SCALE GENOMIC DNA]</scope>
    <source>
        <strain evidence="2">EAD_L_NR</strain>
    </source>
</reference>
<dbReference type="InterPro" id="IPR008906">
    <property type="entry name" value="HATC_C_dom"/>
</dbReference>
<gene>
    <name evidence="2" type="ORF">NQ315_017571</name>
</gene>
<dbReference type="Pfam" id="PF05699">
    <property type="entry name" value="Dimer_Tnp_hAT"/>
    <property type="match status" value="1"/>
</dbReference>
<dbReference type="Proteomes" id="UP001159042">
    <property type="component" value="Unassembled WGS sequence"/>
</dbReference>
<evidence type="ECO:0000313" key="3">
    <source>
        <dbReference type="Proteomes" id="UP001159042"/>
    </source>
</evidence>
<accession>A0AAV8VIV7</accession>
<organism evidence="2 3">
    <name type="scientific">Exocentrus adspersus</name>
    <dbReference type="NCBI Taxonomy" id="1586481"/>
    <lineage>
        <taxon>Eukaryota</taxon>
        <taxon>Metazoa</taxon>
        <taxon>Ecdysozoa</taxon>
        <taxon>Arthropoda</taxon>
        <taxon>Hexapoda</taxon>
        <taxon>Insecta</taxon>
        <taxon>Pterygota</taxon>
        <taxon>Neoptera</taxon>
        <taxon>Endopterygota</taxon>
        <taxon>Coleoptera</taxon>
        <taxon>Polyphaga</taxon>
        <taxon>Cucujiformia</taxon>
        <taxon>Chrysomeloidea</taxon>
        <taxon>Cerambycidae</taxon>
        <taxon>Lamiinae</taxon>
        <taxon>Acanthocinini</taxon>
        <taxon>Exocentrus</taxon>
    </lineage>
</organism>
<sequence length="304" mass="35503">MNPNIVCIRCSCHLSCLKLPRSVEDLLRNIGAHFNRSSLRRDKLKEFQCFFNTEIHRILSSATPRWLSLKAVVDRVLEQYQPLKYYFRETLLEDPSVTTENILNTILKSHFYIGVAASETFNCLKSSSDVSKTDLENFLKSCLQFYVELVTQIKERFNFRDSIYDLVSIVDPKIAQLFHQKSLHNEWRRHALLDHKSLNSPLINNDVEKYWIQIFNLRHSNDIPLFPNLKIVIQFLLLLPFSNASVESIFSDLFNIKTDHRNLLDTNTIKAIFFSKKGISNEEGINAFEPTKDMLRTSIWGKKQ</sequence>
<protein>
    <recommendedName>
        <fullName evidence="1">HAT C-terminal dimerisation domain-containing protein</fullName>
    </recommendedName>
</protein>
<proteinExistence type="predicted"/>
<dbReference type="PANTHER" id="PTHR37162">
    <property type="entry name" value="HAT FAMILY DIMERISATION DOMAINCONTAINING PROTEIN-RELATED"/>
    <property type="match status" value="1"/>
</dbReference>
<dbReference type="SUPFAM" id="SSF53098">
    <property type="entry name" value="Ribonuclease H-like"/>
    <property type="match status" value="1"/>
</dbReference>
<keyword evidence="3" id="KW-1185">Reference proteome</keyword>
<dbReference type="PANTHER" id="PTHR37162:SF1">
    <property type="entry name" value="BED-TYPE DOMAIN-CONTAINING PROTEIN"/>
    <property type="match status" value="1"/>
</dbReference>
<evidence type="ECO:0000313" key="2">
    <source>
        <dbReference type="EMBL" id="KAJ8914052.1"/>
    </source>
</evidence>
<dbReference type="EMBL" id="JANEYG010000081">
    <property type="protein sequence ID" value="KAJ8914052.1"/>
    <property type="molecule type" value="Genomic_DNA"/>
</dbReference>
<dbReference type="InterPro" id="IPR012337">
    <property type="entry name" value="RNaseH-like_sf"/>
</dbReference>
<dbReference type="GO" id="GO:0046983">
    <property type="term" value="F:protein dimerization activity"/>
    <property type="evidence" value="ECO:0007669"/>
    <property type="project" value="InterPro"/>
</dbReference>
<dbReference type="AlphaFoldDB" id="A0AAV8VIV7"/>
<comment type="caution">
    <text evidence="2">The sequence shown here is derived from an EMBL/GenBank/DDBJ whole genome shotgun (WGS) entry which is preliminary data.</text>
</comment>
<evidence type="ECO:0000259" key="1">
    <source>
        <dbReference type="Pfam" id="PF05699"/>
    </source>
</evidence>
<feature type="domain" description="HAT C-terminal dimerisation" evidence="1">
    <location>
        <begin position="206"/>
        <end position="277"/>
    </location>
</feature>